<evidence type="ECO:0000313" key="4">
    <source>
        <dbReference type="Proteomes" id="UP000001317"/>
    </source>
</evidence>
<dbReference type="HOGENOM" id="CLU_089632_2_0_6"/>
<dbReference type="KEGG" id="shl:Shal_2446"/>
<dbReference type="InterPro" id="IPR013099">
    <property type="entry name" value="K_chnl_dom"/>
</dbReference>
<evidence type="ECO:0000256" key="1">
    <source>
        <dbReference type="SAM" id="Phobius"/>
    </source>
</evidence>
<keyword evidence="4" id="KW-1185">Reference proteome</keyword>
<sequence>MNQRRINKQNNFYYMTGALVVLLLSASLAKSLMGGMLESLLEGVIAITFLVCVISLGVDKSWKRFMQVLIVIWLLTAISKRFVTIPHLDLFMLGLMFAFFWGTFSSIAKQVLFSGAVSGNQVVGSIALFLLLGLMWALVYLLILALSPNAFSGIEHSAWGQNFSQMAYFSFVTLTTLGYGDISPNTPFAQVAVYMEAIAGVFYMAIVVASLVSAGLAQKSTQQEG</sequence>
<dbReference type="Proteomes" id="UP000001317">
    <property type="component" value="Chromosome"/>
</dbReference>
<reference evidence="3" key="1">
    <citation type="submission" date="2008-01" db="EMBL/GenBank/DDBJ databases">
        <title>Complete sequence of Shewanella halifaxensis HAW-EB4.</title>
        <authorList>
            <consortium name="US DOE Joint Genome Institute"/>
            <person name="Copeland A."/>
            <person name="Lucas S."/>
            <person name="Lapidus A."/>
            <person name="Glavina del Rio T."/>
            <person name="Dalin E."/>
            <person name="Tice H."/>
            <person name="Bruce D."/>
            <person name="Goodwin L."/>
            <person name="Pitluck S."/>
            <person name="Sims D."/>
            <person name="Brettin T."/>
            <person name="Detter J.C."/>
            <person name="Han C."/>
            <person name="Kuske C.R."/>
            <person name="Schmutz J."/>
            <person name="Larimer F."/>
            <person name="Land M."/>
            <person name="Hauser L."/>
            <person name="Kyrpides N."/>
            <person name="Kim E."/>
            <person name="Zhao J.-S."/>
            <person name="Richardson P."/>
        </authorList>
    </citation>
    <scope>NUCLEOTIDE SEQUENCE [LARGE SCALE GENOMIC DNA]</scope>
    <source>
        <strain evidence="3">HAW-EB4</strain>
    </source>
</reference>
<evidence type="ECO:0000259" key="2">
    <source>
        <dbReference type="Pfam" id="PF07885"/>
    </source>
</evidence>
<dbReference type="Pfam" id="PF07885">
    <property type="entry name" value="Ion_trans_2"/>
    <property type="match status" value="1"/>
</dbReference>
<proteinExistence type="predicted"/>
<dbReference type="SUPFAM" id="SSF81324">
    <property type="entry name" value="Voltage-gated potassium channels"/>
    <property type="match status" value="1"/>
</dbReference>
<name>B0TJK8_SHEHH</name>
<evidence type="ECO:0000313" key="3">
    <source>
        <dbReference type="EMBL" id="ABZ77004.1"/>
    </source>
</evidence>
<feature type="transmembrane region" description="Helical" evidence="1">
    <location>
        <begin position="192"/>
        <end position="217"/>
    </location>
</feature>
<keyword evidence="1" id="KW-0472">Membrane</keyword>
<dbReference type="STRING" id="458817.Shal_2446"/>
<accession>B0TJK8</accession>
<protein>
    <submittedName>
        <fullName evidence="3">Ion transport 2 domain protein</fullName>
    </submittedName>
</protein>
<feature type="transmembrane region" description="Helical" evidence="1">
    <location>
        <begin position="163"/>
        <end position="180"/>
    </location>
</feature>
<keyword evidence="1" id="KW-0812">Transmembrane</keyword>
<feature type="transmembrane region" description="Helical" evidence="1">
    <location>
        <begin position="39"/>
        <end position="58"/>
    </location>
</feature>
<dbReference type="EMBL" id="CP000931">
    <property type="protein sequence ID" value="ABZ77004.1"/>
    <property type="molecule type" value="Genomic_DNA"/>
</dbReference>
<feature type="transmembrane region" description="Helical" evidence="1">
    <location>
        <begin position="90"/>
        <end position="108"/>
    </location>
</feature>
<feature type="transmembrane region" description="Helical" evidence="1">
    <location>
        <begin position="120"/>
        <end position="143"/>
    </location>
</feature>
<organism evidence="3 4">
    <name type="scientific">Shewanella halifaxensis (strain HAW-EB4)</name>
    <dbReference type="NCBI Taxonomy" id="458817"/>
    <lineage>
        <taxon>Bacteria</taxon>
        <taxon>Pseudomonadati</taxon>
        <taxon>Pseudomonadota</taxon>
        <taxon>Gammaproteobacteria</taxon>
        <taxon>Alteromonadales</taxon>
        <taxon>Shewanellaceae</taxon>
        <taxon>Shewanella</taxon>
    </lineage>
</organism>
<feature type="domain" description="Potassium channel" evidence="2">
    <location>
        <begin position="138"/>
        <end position="213"/>
    </location>
</feature>
<dbReference type="AlphaFoldDB" id="B0TJK8"/>
<dbReference type="Gene3D" id="1.10.287.70">
    <property type="match status" value="1"/>
</dbReference>
<dbReference type="RefSeq" id="WP_012277532.1">
    <property type="nucleotide sequence ID" value="NC_010334.1"/>
</dbReference>
<dbReference type="eggNOG" id="ENOG5032Y28">
    <property type="taxonomic scope" value="Bacteria"/>
</dbReference>
<keyword evidence="1" id="KW-1133">Transmembrane helix</keyword>
<gene>
    <name evidence="3" type="ordered locus">Shal_2446</name>
</gene>
<feature type="transmembrane region" description="Helical" evidence="1">
    <location>
        <begin position="12"/>
        <end position="33"/>
    </location>
</feature>